<accession>A0ABD1RPI1</accession>
<protein>
    <submittedName>
        <fullName evidence="2">U3 small nucleolar RNA-associated protein 18-like protein</fullName>
    </submittedName>
</protein>
<dbReference type="Proteomes" id="UP001604336">
    <property type="component" value="Unassembled WGS sequence"/>
</dbReference>
<proteinExistence type="predicted"/>
<evidence type="ECO:0000313" key="2">
    <source>
        <dbReference type="EMBL" id="KAL2490325.1"/>
    </source>
</evidence>
<comment type="caution">
    <text evidence="2">The sequence shown here is derived from an EMBL/GenBank/DDBJ whole genome shotgun (WGS) entry which is preliminary data.</text>
</comment>
<evidence type="ECO:0000256" key="1">
    <source>
        <dbReference type="SAM" id="MobiDB-lite"/>
    </source>
</evidence>
<sequence length="142" mass="16585">MTCCSIIEVCRPSNKCMEFLNTVIFIMLQKLVVLDKMSLISQNAIPKENRKRRRERKKKDEVLEIEQEREMKKLENFLFGSLYYPIEFGEDNEETRDEVDSSSELFFMDRSANGMLSAYEDDADLAKETSDEEEISKGNLFG</sequence>
<evidence type="ECO:0000313" key="3">
    <source>
        <dbReference type="Proteomes" id="UP001604336"/>
    </source>
</evidence>
<gene>
    <name evidence="2" type="ORF">Adt_25953</name>
</gene>
<dbReference type="AlphaFoldDB" id="A0ABD1RPI1"/>
<name>A0ABD1RPI1_9LAMI</name>
<keyword evidence="3" id="KW-1185">Reference proteome</keyword>
<feature type="region of interest" description="Disordered" evidence="1">
    <location>
        <begin position="121"/>
        <end position="142"/>
    </location>
</feature>
<dbReference type="EMBL" id="JBFOLK010000008">
    <property type="protein sequence ID" value="KAL2490325.1"/>
    <property type="molecule type" value="Genomic_DNA"/>
</dbReference>
<reference evidence="3" key="1">
    <citation type="submission" date="2024-07" db="EMBL/GenBank/DDBJ databases">
        <title>Two chromosome-level genome assemblies of Korean endemic species Abeliophyllum distichum and Forsythia ovata (Oleaceae).</title>
        <authorList>
            <person name="Jang H."/>
        </authorList>
    </citation>
    <scope>NUCLEOTIDE SEQUENCE [LARGE SCALE GENOMIC DNA]</scope>
</reference>
<organism evidence="2 3">
    <name type="scientific">Abeliophyllum distichum</name>
    <dbReference type="NCBI Taxonomy" id="126358"/>
    <lineage>
        <taxon>Eukaryota</taxon>
        <taxon>Viridiplantae</taxon>
        <taxon>Streptophyta</taxon>
        <taxon>Embryophyta</taxon>
        <taxon>Tracheophyta</taxon>
        <taxon>Spermatophyta</taxon>
        <taxon>Magnoliopsida</taxon>
        <taxon>eudicotyledons</taxon>
        <taxon>Gunneridae</taxon>
        <taxon>Pentapetalae</taxon>
        <taxon>asterids</taxon>
        <taxon>lamiids</taxon>
        <taxon>Lamiales</taxon>
        <taxon>Oleaceae</taxon>
        <taxon>Forsythieae</taxon>
        <taxon>Abeliophyllum</taxon>
    </lineage>
</organism>